<evidence type="ECO:0000256" key="3">
    <source>
        <dbReference type="ARBA" id="ARBA00022989"/>
    </source>
</evidence>
<evidence type="ECO:0000256" key="1">
    <source>
        <dbReference type="ARBA" id="ARBA00004141"/>
    </source>
</evidence>
<evidence type="ECO:0000313" key="8">
    <source>
        <dbReference type="Proteomes" id="UP001356308"/>
    </source>
</evidence>
<comment type="caution">
    <text evidence="7">The sequence shown here is derived from an EMBL/GenBank/DDBJ whole genome shotgun (WGS) entry which is preliminary data.</text>
</comment>
<dbReference type="SUPFAM" id="SSF47413">
    <property type="entry name" value="lambda repressor-like DNA-binding domains"/>
    <property type="match status" value="1"/>
</dbReference>
<evidence type="ECO:0000256" key="5">
    <source>
        <dbReference type="SAM" id="Phobius"/>
    </source>
</evidence>
<comment type="subcellular location">
    <subcellularLocation>
        <location evidence="1">Membrane</location>
        <topology evidence="1">Multi-pass membrane protein</topology>
    </subcellularLocation>
</comment>
<feature type="transmembrane region" description="Helical" evidence="5">
    <location>
        <begin position="108"/>
        <end position="128"/>
    </location>
</feature>
<dbReference type="Gene3D" id="1.10.260.40">
    <property type="entry name" value="lambda repressor-like DNA-binding domains"/>
    <property type="match status" value="1"/>
</dbReference>
<name>A0ABU7ISU4_9FLAO</name>
<dbReference type="InterPro" id="IPR001387">
    <property type="entry name" value="Cro/C1-type_HTH"/>
</dbReference>
<feature type="transmembrane region" description="Helical" evidence="5">
    <location>
        <begin position="71"/>
        <end position="96"/>
    </location>
</feature>
<evidence type="ECO:0000256" key="4">
    <source>
        <dbReference type="ARBA" id="ARBA00023136"/>
    </source>
</evidence>
<sequence>MNIKSLREQKHLTQEELARESGISIRTIQRIEAGQEPKGHTLKVLAKALELDLTSINKKATAKRNYSLIKIINLSSAFVLSIPLLNVLLPLTIMYFGKQFNDITKQILSLQILWSTVSLFIFILASFLKNSLNLSHRFPLWVLLVFIIINMVIILINAASLGKKKKLFFKLNFNVI</sequence>
<feature type="domain" description="HTH cro/C1-type" evidence="6">
    <location>
        <begin position="3"/>
        <end position="56"/>
    </location>
</feature>
<dbReference type="RefSeq" id="WP_272650763.1">
    <property type="nucleotide sequence ID" value="NZ_JAZDDG010000003.1"/>
</dbReference>
<feature type="transmembrane region" description="Helical" evidence="5">
    <location>
        <begin position="140"/>
        <end position="161"/>
    </location>
</feature>
<keyword evidence="3 5" id="KW-1133">Transmembrane helix</keyword>
<organism evidence="7 8">
    <name type="scientific">Maribacter cobaltidurans</name>
    <dbReference type="NCBI Taxonomy" id="1178778"/>
    <lineage>
        <taxon>Bacteria</taxon>
        <taxon>Pseudomonadati</taxon>
        <taxon>Bacteroidota</taxon>
        <taxon>Flavobacteriia</taxon>
        <taxon>Flavobacteriales</taxon>
        <taxon>Flavobacteriaceae</taxon>
        <taxon>Maribacter</taxon>
    </lineage>
</organism>
<keyword evidence="4 5" id="KW-0472">Membrane</keyword>
<accession>A0ABU7ISU4</accession>
<evidence type="ECO:0000256" key="2">
    <source>
        <dbReference type="ARBA" id="ARBA00022692"/>
    </source>
</evidence>
<dbReference type="Pfam" id="PF09685">
    <property type="entry name" value="MamF_MmsF"/>
    <property type="match status" value="1"/>
</dbReference>
<keyword evidence="8" id="KW-1185">Reference proteome</keyword>
<dbReference type="SMART" id="SM00530">
    <property type="entry name" value="HTH_XRE"/>
    <property type="match status" value="1"/>
</dbReference>
<proteinExistence type="predicted"/>
<evidence type="ECO:0000259" key="6">
    <source>
        <dbReference type="PROSITE" id="PS50943"/>
    </source>
</evidence>
<keyword evidence="2 5" id="KW-0812">Transmembrane</keyword>
<dbReference type="EMBL" id="JAZDDG010000003">
    <property type="protein sequence ID" value="MEE1975945.1"/>
    <property type="molecule type" value="Genomic_DNA"/>
</dbReference>
<gene>
    <name evidence="7" type="ORF">V1I91_07675</name>
</gene>
<dbReference type="Pfam" id="PF01381">
    <property type="entry name" value="HTH_3"/>
    <property type="match status" value="1"/>
</dbReference>
<dbReference type="InterPro" id="IPR010982">
    <property type="entry name" value="Lambda_DNA-bd_dom_sf"/>
</dbReference>
<reference evidence="7 8" key="1">
    <citation type="submission" date="2024-01" db="EMBL/GenBank/DDBJ databases">
        <title>Maribacter spp. originated from different algae showed divergent polysaccharides utilization ability.</title>
        <authorList>
            <person name="Wang H."/>
            <person name="Wu Y."/>
        </authorList>
    </citation>
    <scope>NUCLEOTIDE SEQUENCE [LARGE SCALE GENOMIC DNA]</scope>
    <source>
        <strain evidence="7 8">PR1</strain>
    </source>
</reference>
<dbReference type="Proteomes" id="UP001356308">
    <property type="component" value="Unassembled WGS sequence"/>
</dbReference>
<protein>
    <submittedName>
        <fullName evidence="7">Helix-turn-helix transcriptional regulator</fullName>
    </submittedName>
</protein>
<dbReference type="PROSITE" id="PS50943">
    <property type="entry name" value="HTH_CROC1"/>
    <property type="match status" value="1"/>
</dbReference>
<dbReference type="InterPro" id="IPR019109">
    <property type="entry name" value="MamF_MmsF"/>
</dbReference>
<dbReference type="CDD" id="cd00093">
    <property type="entry name" value="HTH_XRE"/>
    <property type="match status" value="1"/>
</dbReference>
<evidence type="ECO:0000313" key="7">
    <source>
        <dbReference type="EMBL" id="MEE1975945.1"/>
    </source>
</evidence>